<organism evidence="7 8">
    <name type="scientific">Pocillopora meandrina</name>
    <dbReference type="NCBI Taxonomy" id="46732"/>
    <lineage>
        <taxon>Eukaryota</taxon>
        <taxon>Metazoa</taxon>
        <taxon>Cnidaria</taxon>
        <taxon>Anthozoa</taxon>
        <taxon>Hexacorallia</taxon>
        <taxon>Scleractinia</taxon>
        <taxon>Astrocoeniina</taxon>
        <taxon>Pocilloporidae</taxon>
        <taxon>Pocillopora</taxon>
    </lineage>
</organism>
<gene>
    <name evidence="7" type="ORF">PMEA_00023745</name>
</gene>
<dbReference type="Gene3D" id="2.60.40.10">
    <property type="entry name" value="Immunoglobulins"/>
    <property type="match status" value="1"/>
</dbReference>
<dbReference type="SUPFAM" id="SSF101898">
    <property type="entry name" value="NHL repeat"/>
    <property type="match status" value="1"/>
</dbReference>
<dbReference type="GO" id="GO:0061630">
    <property type="term" value="F:ubiquitin protein ligase activity"/>
    <property type="evidence" value="ECO:0007669"/>
    <property type="project" value="TreeGrafter"/>
</dbReference>
<dbReference type="PROSITE" id="PS50194">
    <property type="entry name" value="FILAMIN_REPEAT"/>
    <property type="match status" value="1"/>
</dbReference>
<accession>A0AAU9XIV2</accession>
<comment type="caution">
    <text evidence="7">The sequence shown here is derived from an EMBL/GenBank/DDBJ whole genome shotgun (WGS) entry which is preliminary data.</text>
</comment>
<name>A0AAU9XIV2_9CNID</name>
<keyword evidence="1" id="KW-0479">Metal-binding</keyword>
<evidence type="ECO:0000256" key="6">
    <source>
        <dbReference type="PROSITE-ProRule" id="PRU00504"/>
    </source>
</evidence>
<dbReference type="AlphaFoldDB" id="A0AAU9XIV2"/>
<keyword evidence="4" id="KW-0862">Zinc</keyword>
<proteinExistence type="predicted"/>
<dbReference type="PANTHER" id="PTHR24104:SF25">
    <property type="entry name" value="PROTEIN LIN-41"/>
    <property type="match status" value="1"/>
</dbReference>
<keyword evidence="3" id="KW-0863">Zinc-finger</keyword>
<feature type="repeat" description="NHL" evidence="6">
    <location>
        <begin position="203"/>
        <end position="244"/>
    </location>
</feature>
<dbReference type="InterPro" id="IPR014756">
    <property type="entry name" value="Ig_E-set"/>
</dbReference>
<dbReference type="GO" id="GO:0008270">
    <property type="term" value="F:zinc ion binding"/>
    <property type="evidence" value="ECO:0007669"/>
    <property type="project" value="UniProtKB-KW"/>
</dbReference>
<sequence length="371" mass="41797">MLSFKTYTQVKKQKRNSDEFFSFLLSTDVFKAEAGRNIKILFSTKDAKGNLFYEADNQVDVRIQTWSGNFVKKKIEDNLNGNYTVSFTSDIVGPHSVTITVNGQPLTGSPWSVEMSPYQYKRAFDITVDEGSFSSAFAVNKETNEIAFIQDKFMLILSADHSFVRHFWLEDIILSMDFTINGSFVAILLSNFNRKLCLIDKSGDSIKEIGQGYLTWPVAVSVSHDGSIIVCDWGNSSVNVLSPDGTKLLQSSSDLHFLKFPRFSVYHQDMFFVSYGWRDACVKTFNKDGVFLYDISGEGSAEGRLTRPVGLVIDKFDNLIVSEDHNRTLKVFTVEGNFLYKIEVEQKGISIAASTTGNLYVVDDDCIHVFQ</sequence>
<reference evidence="7 8" key="1">
    <citation type="submission" date="2022-05" db="EMBL/GenBank/DDBJ databases">
        <authorList>
            <consortium name="Genoscope - CEA"/>
            <person name="William W."/>
        </authorList>
    </citation>
    <scope>NUCLEOTIDE SEQUENCE [LARGE SCALE GENOMIC DNA]</scope>
</reference>
<feature type="repeat" description="Filamin" evidence="5">
    <location>
        <begin position="57"/>
        <end position="115"/>
    </location>
</feature>
<evidence type="ECO:0000256" key="2">
    <source>
        <dbReference type="ARBA" id="ARBA00022737"/>
    </source>
</evidence>
<dbReference type="InterPro" id="IPR001298">
    <property type="entry name" value="Filamin/ABP280_rpt"/>
</dbReference>
<dbReference type="PROSITE" id="PS51125">
    <property type="entry name" value="NHL"/>
    <property type="match status" value="1"/>
</dbReference>
<dbReference type="InterPro" id="IPR050952">
    <property type="entry name" value="TRIM-NHL_E3_ligases"/>
</dbReference>
<evidence type="ECO:0000256" key="1">
    <source>
        <dbReference type="ARBA" id="ARBA00022723"/>
    </source>
</evidence>
<dbReference type="InterPro" id="IPR013783">
    <property type="entry name" value="Ig-like_fold"/>
</dbReference>
<evidence type="ECO:0000313" key="8">
    <source>
        <dbReference type="Proteomes" id="UP001159428"/>
    </source>
</evidence>
<dbReference type="InterPro" id="IPR001258">
    <property type="entry name" value="NHL_repeat"/>
</dbReference>
<dbReference type="Gene3D" id="2.120.10.30">
    <property type="entry name" value="TolB, C-terminal domain"/>
    <property type="match status" value="1"/>
</dbReference>
<dbReference type="InterPro" id="IPR017868">
    <property type="entry name" value="Filamin/ABP280_repeat-like"/>
</dbReference>
<evidence type="ECO:0000313" key="7">
    <source>
        <dbReference type="EMBL" id="CAH3148159.1"/>
    </source>
</evidence>
<dbReference type="GO" id="GO:0005737">
    <property type="term" value="C:cytoplasm"/>
    <property type="evidence" value="ECO:0007669"/>
    <property type="project" value="UniProtKB-SubCell"/>
</dbReference>
<dbReference type="GO" id="GO:0043161">
    <property type="term" value="P:proteasome-mediated ubiquitin-dependent protein catabolic process"/>
    <property type="evidence" value="ECO:0007669"/>
    <property type="project" value="TreeGrafter"/>
</dbReference>
<dbReference type="PANTHER" id="PTHR24104">
    <property type="entry name" value="E3 UBIQUITIN-PROTEIN LIGASE NHLRC1-RELATED"/>
    <property type="match status" value="1"/>
</dbReference>
<dbReference type="Proteomes" id="UP001159428">
    <property type="component" value="Unassembled WGS sequence"/>
</dbReference>
<dbReference type="EMBL" id="CALNXJ010000044">
    <property type="protein sequence ID" value="CAH3148159.1"/>
    <property type="molecule type" value="Genomic_DNA"/>
</dbReference>
<evidence type="ECO:0000256" key="5">
    <source>
        <dbReference type="PROSITE-ProRule" id="PRU00087"/>
    </source>
</evidence>
<dbReference type="GO" id="GO:0000209">
    <property type="term" value="P:protein polyubiquitination"/>
    <property type="evidence" value="ECO:0007669"/>
    <property type="project" value="TreeGrafter"/>
</dbReference>
<dbReference type="SUPFAM" id="SSF81296">
    <property type="entry name" value="E set domains"/>
    <property type="match status" value="1"/>
</dbReference>
<dbReference type="SMART" id="SM00557">
    <property type="entry name" value="IG_FLMN"/>
    <property type="match status" value="1"/>
</dbReference>
<dbReference type="Pfam" id="PF00630">
    <property type="entry name" value="Filamin"/>
    <property type="match status" value="1"/>
</dbReference>
<keyword evidence="2" id="KW-0677">Repeat</keyword>
<evidence type="ECO:0000256" key="4">
    <source>
        <dbReference type="ARBA" id="ARBA00022833"/>
    </source>
</evidence>
<evidence type="ECO:0000256" key="3">
    <source>
        <dbReference type="ARBA" id="ARBA00022771"/>
    </source>
</evidence>
<dbReference type="InterPro" id="IPR011042">
    <property type="entry name" value="6-blade_b-propeller_TolB-like"/>
</dbReference>
<keyword evidence="8" id="KW-1185">Reference proteome</keyword>
<protein>
    <submittedName>
        <fullName evidence="7">Uncharacterized protein</fullName>
    </submittedName>
</protein>